<dbReference type="EMBL" id="BGPR01000041">
    <property type="protein sequence ID" value="GBL85072.1"/>
    <property type="molecule type" value="Genomic_DNA"/>
</dbReference>
<protein>
    <submittedName>
        <fullName evidence="1">Uncharacterized protein</fullName>
    </submittedName>
</protein>
<proteinExistence type="predicted"/>
<gene>
    <name evidence="1" type="ORF">AVEN_221305_1</name>
</gene>
<reference evidence="1 2" key="1">
    <citation type="journal article" date="2019" name="Sci. Rep.">
        <title>Orb-weaving spider Araneus ventricosus genome elucidates the spidroin gene catalogue.</title>
        <authorList>
            <person name="Kono N."/>
            <person name="Nakamura H."/>
            <person name="Ohtoshi R."/>
            <person name="Moran D.A.P."/>
            <person name="Shinohara A."/>
            <person name="Yoshida Y."/>
            <person name="Fujiwara M."/>
            <person name="Mori M."/>
            <person name="Tomita M."/>
            <person name="Arakawa K."/>
        </authorList>
    </citation>
    <scope>NUCLEOTIDE SEQUENCE [LARGE SCALE GENOMIC DNA]</scope>
</reference>
<dbReference type="Proteomes" id="UP000499080">
    <property type="component" value="Unassembled WGS sequence"/>
</dbReference>
<keyword evidence="2" id="KW-1185">Reference proteome</keyword>
<evidence type="ECO:0000313" key="2">
    <source>
        <dbReference type="Proteomes" id="UP000499080"/>
    </source>
</evidence>
<name>A0A4Y2AYA5_ARAVE</name>
<evidence type="ECO:0000313" key="1">
    <source>
        <dbReference type="EMBL" id="GBL85072.1"/>
    </source>
</evidence>
<comment type="caution">
    <text evidence="1">The sequence shown here is derived from an EMBL/GenBank/DDBJ whole genome shotgun (WGS) entry which is preliminary data.</text>
</comment>
<organism evidence="1 2">
    <name type="scientific">Araneus ventricosus</name>
    <name type="common">Orbweaver spider</name>
    <name type="synonym">Epeira ventricosa</name>
    <dbReference type="NCBI Taxonomy" id="182803"/>
    <lineage>
        <taxon>Eukaryota</taxon>
        <taxon>Metazoa</taxon>
        <taxon>Ecdysozoa</taxon>
        <taxon>Arthropoda</taxon>
        <taxon>Chelicerata</taxon>
        <taxon>Arachnida</taxon>
        <taxon>Araneae</taxon>
        <taxon>Araneomorphae</taxon>
        <taxon>Entelegynae</taxon>
        <taxon>Araneoidea</taxon>
        <taxon>Araneidae</taxon>
        <taxon>Araneus</taxon>
    </lineage>
</organism>
<dbReference type="AlphaFoldDB" id="A0A4Y2AYA5"/>
<sequence>MFDSLKDDSSTGSLTILFLSQLWLQAKSLAVPLSKRPKQVGHLDSCSLFLCARSRMTQVSVEAFGQHSSEDYAIMMCVYSELFLIWSCSDLHAGDQIHLLPAGASVGWLCGF</sequence>
<accession>A0A4Y2AYA5</accession>